<keyword evidence="8" id="KW-0675">Receptor</keyword>
<evidence type="ECO:0000256" key="4">
    <source>
        <dbReference type="ARBA" id="ARBA00023136"/>
    </source>
</evidence>
<dbReference type="InterPro" id="IPR005821">
    <property type="entry name" value="Ion_trans_dom"/>
</dbReference>
<keyword evidence="2 6" id="KW-0812">Transmembrane</keyword>
<keyword evidence="3 6" id="KW-1133">Transmembrane helix</keyword>
<keyword evidence="9" id="KW-1185">Reference proteome</keyword>
<accession>A0AAV4C7S4</accession>
<feature type="transmembrane region" description="Helical" evidence="6">
    <location>
        <begin position="401"/>
        <end position="423"/>
    </location>
</feature>
<sequence>MELVSKAVLDECYIRSRNDTHLLLTRQIQQLGNMTCLLHTDRQHLMEFAEHSACQTKLSNIWKGCLSQHTSELKVFMTLVFPFLILFMKFDKNKSRTGDDGEDELEDTDSGVNSQQQNQVDEVDPTAMTPRFTQAQNLPKDNTKRTVFKEVRIMNCHNKGGMNPIRAFYTFYKAPVTKFMANILAYLVFLGMFSYFLLTNIKPVTESNSPSAVEIMVWIWFLTMVTEEFRQVMIRDQRSLKYKIRNWWSNFWNQFDLLMYIFMIVSIAMRYGMHESEFVYVRCIYSVTLAMSYLRFMQFFFAEKNMGPKVIMIRKMLTDLMFFFLILMVFLLSFGVAYHVNMFPNSPVSWTILKNVLYYPYFQIYGELFIEDLEKGGEGDCTTNETIWRDDPSKRCPEENAIVPIMLALYMILTNVLLVNLLIAMFSYTFQVVQDNSTKVWRFYRISLVSEYFDRPTLVPPIIVINHLWRLMRYCLAIKGEATKRHNAFSKRLSDDVNLKIMLFEKAAMDMYLASSSIRESMLLDKRVATTADRLDTVMGDLQRIKESIMQQELERALSAEQLSSAMDPGIKSITTGGNEEKSNKSSESIKRKHEIVTSAKSPDQELLELKEQMKEVTTLLQTLVAQKQQ</sequence>
<dbReference type="Pfam" id="PF00520">
    <property type="entry name" value="Ion_trans"/>
    <property type="match status" value="1"/>
</dbReference>
<gene>
    <name evidence="8" type="ORF">PoB_005786600</name>
</gene>
<feature type="compositionally biased region" description="Polar residues" evidence="5">
    <location>
        <begin position="110"/>
        <end position="120"/>
    </location>
</feature>
<feature type="transmembrane region" description="Helical" evidence="6">
    <location>
        <begin position="251"/>
        <end position="273"/>
    </location>
</feature>
<proteinExistence type="predicted"/>
<dbReference type="AlphaFoldDB" id="A0AAV4C7S4"/>
<protein>
    <submittedName>
        <fullName evidence="8">Transient receptor potential cation channel subfamily m member 3</fullName>
    </submittedName>
</protein>
<dbReference type="PANTHER" id="PTHR13800:SF12">
    <property type="entry name" value="TRANSIENT RECEPTOR POTENTIAL CATION CHANNEL SUBFAMILY M MEMBER-LIKE 2"/>
    <property type="match status" value="1"/>
</dbReference>
<feature type="transmembrane region" description="Helical" evidence="6">
    <location>
        <begin position="210"/>
        <end position="230"/>
    </location>
</feature>
<keyword evidence="4 6" id="KW-0472">Membrane</keyword>
<feature type="transmembrane region" description="Helical" evidence="6">
    <location>
        <begin position="279"/>
        <end position="296"/>
    </location>
</feature>
<evidence type="ECO:0000256" key="2">
    <source>
        <dbReference type="ARBA" id="ARBA00022692"/>
    </source>
</evidence>
<feature type="region of interest" description="Disordered" evidence="5">
    <location>
        <begin position="568"/>
        <end position="605"/>
    </location>
</feature>
<evidence type="ECO:0000313" key="8">
    <source>
        <dbReference type="EMBL" id="GFO31361.1"/>
    </source>
</evidence>
<dbReference type="PANTHER" id="PTHR13800">
    <property type="entry name" value="TRANSIENT RECEPTOR POTENTIAL CATION CHANNEL, SUBFAMILY M, MEMBER 6"/>
    <property type="match status" value="1"/>
</dbReference>
<evidence type="ECO:0000313" key="9">
    <source>
        <dbReference type="Proteomes" id="UP000735302"/>
    </source>
</evidence>
<comment type="caution">
    <text evidence="8">The sequence shown here is derived from an EMBL/GenBank/DDBJ whole genome shotgun (WGS) entry which is preliminary data.</text>
</comment>
<evidence type="ECO:0000256" key="1">
    <source>
        <dbReference type="ARBA" id="ARBA00004141"/>
    </source>
</evidence>
<reference evidence="8 9" key="1">
    <citation type="journal article" date="2021" name="Elife">
        <title>Chloroplast acquisition without the gene transfer in kleptoplastic sea slugs, Plakobranchus ocellatus.</title>
        <authorList>
            <person name="Maeda T."/>
            <person name="Takahashi S."/>
            <person name="Yoshida T."/>
            <person name="Shimamura S."/>
            <person name="Takaki Y."/>
            <person name="Nagai Y."/>
            <person name="Toyoda A."/>
            <person name="Suzuki Y."/>
            <person name="Arimoto A."/>
            <person name="Ishii H."/>
            <person name="Satoh N."/>
            <person name="Nishiyama T."/>
            <person name="Hasebe M."/>
            <person name="Maruyama T."/>
            <person name="Minagawa J."/>
            <person name="Obokata J."/>
            <person name="Shigenobu S."/>
        </authorList>
    </citation>
    <scope>NUCLEOTIDE SEQUENCE [LARGE SCALE GENOMIC DNA]</scope>
</reference>
<feature type="region of interest" description="Disordered" evidence="5">
    <location>
        <begin position="96"/>
        <end position="124"/>
    </location>
</feature>
<feature type="domain" description="Ion transport" evidence="7">
    <location>
        <begin position="180"/>
        <end position="436"/>
    </location>
</feature>
<evidence type="ECO:0000259" key="7">
    <source>
        <dbReference type="Pfam" id="PF00520"/>
    </source>
</evidence>
<dbReference type="GO" id="GO:0099604">
    <property type="term" value="F:ligand-gated calcium channel activity"/>
    <property type="evidence" value="ECO:0007669"/>
    <property type="project" value="TreeGrafter"/>
</dbReference>
<dbReference type="GO" id="GO:0005886">
    <property type="term" value="C:plasma membrane"/>
    <property type="evidence" value="ECO:0007669"/>
    <property type="project" value="TreeGrafter"/>
</dbReference>
<feature type="transmembrane region" description="Helical" evidence="6">
    <location>
        <begin position="317"/>
        <end position="340"/>
    </location>
</feature>
<feature type="transmembrane region" description="Helical" evidence="6">
    <location>
        <begin position="179"/>
        <end position="198"/>
    </location>
</feature>
<evidence type="ECO:0000256" key="5">
    <source>
        <dbReference type="SAM" id="MobiDB-lite"/>
    </source>
</evidence>
<dbReference type="EMBL" id="BLXT01006392">
    <property type="protein sequence ID" value="GFO31361.1"/>
    <property type="molecule type" value="Genomic_DNA"/>
</dbReference>
<dbReference type="Proteomes" id="UP000735302">
    <property type="component" value="Unassembled WGS sequence"/>
</dbReference>
<feature type="compositionally biased region" description="Basic and acidic residues" evidence="5">
    <location>
        <begin position="579"/>
        <end position="590"/>
    </location>
</feature>
<dbReference type="InterPro" id="IPR050927">
    <property type="entry name" value="TRPM"/>
</dbReference>
<evidence type="ECO:0000256" key="6">
    <source>
        <dbReference type="SAM" id="Phobius"/>
    </source>
</evidence>
<evidence type="ECO:0000256" key="3">
    <source>
        <dbReference type="ARBA" id="ARBA00022989"/>
    </source>
</evidence>
<organism evidence="8 9">
    <name type="scientific">Plakobranchus ocellatus</name>
    <dbReference type="NCBI Taxonomy" id="259542"/>
    <lineage>
        <taxon>Eukaryota</taxon>
        <taxon>Metazoa</taxon>
        <taxon>Spiralia</taxon>
        <taxon>Lophotrochozoa</taxon>
        <taxon>Mollusca</taxon>
        <taxon>Gastropoda</taxon>
        <taxon>Heterobranchia</taxon>
        <taxon>Euthyneura</taxon>
        <taxon>Panpulmonata</taxon>
        <taxon>Sacoglossa</taxon>
        <taxon>Placobranchoidea</taxon>
        <taxon>Plakobranchidae</taxon>
        <taxon>Plakobranchus</taxon>
    </lineage>
</organism>
<name>A0AAV4C7S4_9GAST</name>
<comment type="subcellular location">
    <subcellularLocation>
        <location evidence="1">Membrane</location>
        <topology evidence="1">Multi-pass membrane protein</topology>
    </subcellularLocation>
</comment>
<feature type="compositionally biased region" description="Acidic residues" evidence="5">
    <location>
        <begin position="100"/>
        <end position="109"/>
    </location>
</feature>